<evidence type="ECO:0000256" key="1">
    <source>
        <dbReference type="ARBA" id="ARBA00022676"/>
    </source>
</evidence>
<feature type="non-terminal residue" evidence="4">
    <location>
        <position position="289"/>
    </location>
</feature>
<sequence>VYHRELISLKKLGHSIRYYTRSDSEMDMSDELIAHKNFPAIEFSIPEYLNVLRKEFKVLPPKVLHIHEYHLLPLTRYTKRNYNSKVIYDVHEDLRVLNETFSTRHPSLRALIISLRTHKERYYLRYVDQIVLSNPIIKDCIFKDWGFDPLVLQGYPSKLSISDSPNDGCRGNTILYHGHLGPERGIQELVESILILRKIIPDIILTLLGNFRLPKFQDDILSTIDENGLSDNIKWVAQVPHQDVWTYLNKTAVGVIPFRKNSLTMNNTPTKLFEFMAAGCGIVASDLPP</sequence>
<organism evidence="4">
    <name type="scientific">marine metagenome</name>
    <dbReference type="NCBI Taxonomy" id="408172"/>
    <lineage>
        <taxon>unclassified sequences</taxon>
        <taxon>metagenomes</taxon>
        <taxon>ecological metagenomes</taxon>
    </lineage>
</organism>
<dbReference type="PANTHER" id="PTHR12526">
    <property type="entry name" value="GLYCOSYLTRANSFERASE"/>
    <property type="match status" value="1"/>
</dbReference>
<evidence type="ECO:0000259" key="3">
    <source>
        <dbReference type="Pfam" id="PF00534"/>
    </source>
</evidence>
<dbReference type="PANTHER" id="PTHR12526:SF629">
    <property type="entry name" value="TEICHURONIC ACID BIOSYNTHESIS GLYCOSYLTRANSFERASE TUAH-RELATED"/>
    <property type="match status" value="1"/>
</dbReference>
<dbReference type="Pfam" id="PF00534">
    <property type="entry name" value="Glycos_transf_1"/>
    <property type="match status" value="1"/>
</dbReference>
<proteinExistence type="predicted"/>
<keyword evidence="1" id="KW-0328">Glycosyltransferase</keyword>
<reference evidence="4" key="1">
    <citation type="submission" date="2018-05" db="EMBL/GenBank/DDBJ databases">
        <authorList>
            <person name="Lanie J.A."/>
            <person name="Ng W.-L."/>
            <person name="Kazmierczak K.M."/>
            <person name="Andrzejewski T.M."/>
            <person name="Davidsen T.M."/>
            <person name="Wayne K.J."/>
            <person name="Tettelin H."/>
            <person name="Glass J.I."/>
            <person name="Rusch D."/>
            <person name="Podicherti R."/>
            <person name="Tsui H.-C.T."/>
            <person name="Winkler M.E."/>
        </authorList>
    </citation>
    <scope>NUCLEOTIDE SEQUENCE</scope>
</reference>
<dbReference type="EMBL" id="UINC01044522">
    <property type="protein sequence ID" value="SVB50096.1"/>
    <property type="molecule type" value="Genomic_DNA"/>
</dbReference>
<feature type="domain" description="Glycosyl transferase family 1" evidence="3">
    <location>
        <begin position="172"/>
        <end position="286"/>
    </location>
</feature>
<protein>
    <recommendedName>
        <fullName evidence="3">Glycosyl transferase family 1 domain-containing protein</fullName>
    </recommendedName>
</protein>
<dbReference type="GO" id="GO:0016757">
    <property type="term" value="F:glycosyltransferase activity"/>
    <property type="evidence" value="ECO:0007669"/>
    <property type="project" value="UniProtKB-KW"/>
</dbReference>
<evidence type="ECO:0000256" key="2">
    <source>
        <dbReference type="ARBA" id="ARBA00022679"/>
    </source>
</evidence>
<name>A0A382EH22_9ZZZZ</name>
<gene>
    <name evidence="4" type="ORF">METZ01_LOCUS202950</name>
</gene>
<evidence type="ECO:0000313" key="4">
    <source>
        <dbReference type="EMBL" id="SVB50096.1"/>
    </source>
</evidence>
<dbReference type="AlphaFoldDB" id="A0A382EH22"/>
<dbReference type="Gene3D" id="3.40.50.2000">
    <property type="entry name" value="Glycogen Phosphorylase B"/>
    <property type="match status" value="2"/>
</dbReference>
<feature type="non-terminal residue" evidence="4">
    <location>
        <position position="1"/>
    </location>
</feature>
<keyword evidence="2" id="KW-0808">Transferase</keyword>
<accession>A0A382EH22</accession>
<dbReference type="InterPro" id="IPR001296">
    <property type="entry name" value="Glyco_trans_1"/>
</dbReference>
<dbReference type="SUPFAM" id="SSF53756">
    <property type="entry name" value="UDP-Glycosyltransferase/glycogen phosphorylase"/>
    <property type="match status" value="1"/>
</dbReference>